<dbReference type="EMBL" id="CP000471">
    <property type="protein sequence ID" value="ABK44913.1"/>
    <property type="molecule type" value="Genomic_DNA"/>
</dbReference>
<dbReference type="HOGENOM" id="CLU_771182_0_0_5"/>
<evidence type="ECO:0000313" key="3">
    <source>
        <dbReference type="Proteomes" id="UP000002586"/>
    </source>
</evidence>
<evidence type="ECO:0000259" key="1">
    <source>
        <dbReference type="Pfam" id="PF13480"/>
    </source>
</evidence>
<dbReference type="Pfam" id="PF13480">
    <property type="entry name" value="Acetyltransf_6"/>
    <property type="match status" value="1"/>
</dbReference>
<dbReference type="SUPFAM" id="SSF55729">
    <property type="entry name" value="Acyl-CoA N-acyltransferases (Nat)"/>
    <property type="match status" value="1"/>
</dbReference>
<evidence type="ECO:0000313" key="2">
    <source>
        <dbReference type="EMBL" id="ABK44913.1"/>
    </source>
</evidence>
<gene>
    <name evidence="2" type="ordered locus">Mmc1_2413</name>
</gene>
<reference evidence="3" key="1">
    <citation type="journal article" date="2009" name="Appl. Environ. Microbiol.">
        <title>Complete genome sequence of the chemolithoautotrophic marine magnetotactic coccus strain MC-1.</title>
        <authorList>
            <person name="Schubbe S."/>
            <person name="Williams T.J."/>
            <person name="Xie G."/>
            <person name="Kiss H.E."/>
            <person name="Brettin T.S."/>
            <person name="Martinez D."/>
            <person name="Ross C.A."/>
            <person name="Schuler D."/>
            <person name="Cox B.L."/>
            <person name="Nealson K.H."/>
            <person name="Bazylinski D.A."/>
        </authorList>
    </citation>
    <scope>NUCLEOTIDE SEQUENCE [LARGE SCALE GENOMIC DNA]</scope>
    <source>
        <strain evidence="3">ATCC BAA-1437 / JCM 17883 / MC-1</strain>
    </source>
</reference>
<dbReference type="AlphaFoldDB" id="A0LAC0"/>
<protein>
    <submittedName>
        <fullName evidence="2">Protein involved in cellulose biosynthesis (CelD)-like protein</fullName>
    </submittedName>
</protein>
<accession>A0LAC0</accession>
<dbReference type="Proteomes" id="UP000002586">
    <property type="component" value="Chromosome"/>
</dbReference>
<dbReference type="eggNOG" id="COG5653">
    <property type="taxonomic scope" value="Bacteria"/>
</dbReference>
<dbReference type="KEGG" id="mgm:Mmc1_2413"/>
<reference evidence="2 3" key="2">
    <citation type="journal article" date="2012" name="Int. J. Syst. Evol. Microbiol.">
        <title>Magnetococcus marinus gen. nov., sp. nov., a marine, magnetotactic bacterium that represents a novel lineage (Magnetococcaceae fam. nov.; Magnetococcales ord. nov.) at the base of the Alphaproteobacteria.</title>
        <authorList>
            <person name="Bazylinski D.A."/>
            <person name="Williams T.J."/>
            <person name="Lefevre C.T."/>
            <person name="Berg R.J."/>
            <person name="Zhang C.L."/>
            <person name="Bowser S.S."/>
            <person name="Dean A.J."/>
            <person name="Beveridge T.J."/>
        </authorList>
    </citation>
    <scope>NUCLEOTIDE SEQUENCE [LARGE SCALE GENOMIC DNA]</scope>
    <source>
        <strain evidence="3">ATCC BAA-1437 / JCM 17883 / MC-1</strain>
    </source>
</reference>
<keyword evidence="3" id="KW-1185">Reference proteome</keyword>
<organism evidence="2 3">
    <name type="scientific">Magnetococcus marinus (strain ATCC BAA-1437 / JCM 17883 / MC-1)</name>
    <dbReference type="NCBI Taxonomy" id="156889"/>
    <lineage>
        <taxon>Bacteria</taxon>
        <taxon>Pseudomonadati</taxon>
        <taxon>Pseudomonadota</taxon>
        <taxon>Magnetococcia</taxon>
        <taxon>Magnetococcales</taxon>
        <taxon>Magnetococcaceae</taxon>
        <taxon>Magnetococcus</taxon>
    </lineage>
</organism>
<name>A0LAC0_MAGMM</name>
<dbReference type="InterPro" id="IPR016181">
    <property type="entry name" value="Acyl_CoA_acyltransferase"/>
</dbReference>
<proteinExistence type="predicted"/>
<feature type="domain" description="BioF2-like acetyltransferase" evidence="1">
    <location>
        <begin position="188"/>
        <end position="324"/>
    </location>
</feature>
<dbReference type="InterPro" id="IPR038740">
    <property type="entry name" value="BioF2-like_GNAT_dom"/>
</dbReference>
<dbReference type="STRING" id="156889.Mmc1_2413"/>
<dbReference type="RefSeq" id="WP_011714033.1">
    <property type="nucleotide sequence ID" value="NC_008576.1"/>
</dbReference>
<dbReference type="OrthoDB" id="8334427at2"/>
<sequence length="359" mass="41367">MQTLTPQQVFSVEIVREVNSFVQITHSVVAQQPWQHNATAYYNNQPVWVALAWQYMEQARGSRPFIVLVRDGAGQIAGWWPLLLSKRSLGWRLQGFGQEYSDYVAPYIHTPYLAVQPAIQSALAAALCEHRAAFSMAFFPSLLWQGGVESLLRDRCGWQHQRTSLNLYLHWQAEEGLDALMERLHSNKYRKLLRYEQRRLESMGDLRCESITTQAPLEEAERFFRANYSHGAEQAKVDLWFAYIRATLGGQSRLSLLSLDGEIINMILWFPRGGQVDFFSTVYAQKLAKLSPGKTHLYLFIAQLFNQGEGGMLNFLSGDEPYKQRWATGHFESYRLFLHHFRTPTAAMLALKPLLKRLF</sequence>